<dbReference type="Proteomes" id="UP000232722">
    <property type="component" value="Unassembled WGS sequence"/>
</dbReference>
<reference evidence="3 4" key="1">
    <citation type="submission" date="2016-04" db="EMBL/GenBank/DDBJ databases">
        <title>Genome analyses suggest a sexual origin of heterokaryosis in a supposedly ancient asexual fungus.</title>
        <authorList>
            <person name="Ropars J."/>
            <person name="Sedzielewska K."/>
            <person name="Noel J."/>
            <person name="Charron P."/>
            <person name="Farinelli L."/>
            <person name="Marton T."/>
            <person name="Kruger M."/>
            <person name="Pelin A."/>
            <person name="Brachmann A."/>
            <person name="Corradi N."/>
        </authorList>
    </citation>
    <scope>NUCLEOTIDE SEQUENCE [LARGE SCALE GENOMIC DNA]</scope>
    <source>
        <strain evidence="3 4">A5</strain>
    </source>
</reference>
<evidence type="ECO:0000256" key="1">
    <source>
        <dbReference type="SAM" id="Coils"/>
    </source>
</evidence>
<evidence type="ECO:0000313" key="3">
    <source>
        <dbReference type="EMBL" id="PKC10972.1"/>
    </source>
</evidence>
<proteinExistence type="predicted"/>
<sequence>MSYTFSKMKSLLKATSQVELNQIFLELEKSDKDGVKDGIKSQIKRQAYATNRKGKRNQNSNEGLKFHQKGYDLPLNHLKSKSIVISDDDSDDKYKSSNEKEGKKKNNLLSVNEVKKRHEHLELEIEERKMDLKEREVALRKAEAEVEAIEFANERMKLDLEKSKT</sequence>
<feature type="compositionally biased region" description="Basic and acidic residues" evidence="2">
    <location>
        <begin position="92"/>
        <end position="104"/>
    </location>
</feature>
<dbReference type="AlphaFoldDB" id="A0A2N0PVW8"/>
<dbReference type="VEuPathDB" id="FungiDB:RhiirA1_387007"/>
<keyword evidence="1" id="KW-0175">Coiled coil</keyword>
<accession>A0A2N0PVW8</accession>
<name>A0A2N0PVW8_9GLOM</name>
<feature type="region of interest" description="Disordered" evidence="2">
    <location>
        <begin position="35"/>
        <end position="68"/>
    </location>
</feature>
<gene>
    <name evidence="3" type="ORF">RhiirA5_374230</name>
</gene>
<feature type="region of interest" description="Disordered" evidence="2">
    <location>
        <begin position="84"/>
        <end position="109"/>
    </location>
</feature>
<feature type="coiled-coil region" evidence="1">
    <location>
        <begin position="111"/>
        <end position="159"/>
    </location>
</feature>
<organism evidence="3 4">
    <name type="scientific">Rhizophagus irregularis</name>
    <dbReference type="NCBI Taxonomy" id="588596"/>
    <lineage>
        <taxon>Eukaryota</taxon>
        <taxon>Fungi</taxon>
        <taxon>Fungi incertae sedis</taxon>
        <taxon>Mucoromycota</taxon>
        <taxon>Glomeromycotina</taxon>
        <taxon>Glomeromycetes</taxon>
        <taxon>Glomerales</taxon>
        <taxon>Glomeraceae</taxon>
        <taxon>Rhizophagus</taxon>
    </lineage>
</organism>
<evidence type="ECO:0000256" key="2">
    <source>
        <dbReference type="SAM" id="MobiDB-lite"/>
    </source>
</evidence>
<dbReference type="EMBL" id="LLXJ01000345">
    <property type="protein sequence ID" value="PKC10972.1"/>
    <property type="molecule type" value="Genomic_DNA"/>
</dbReference>
<comment type="caution">
    <text evidence="3">The sequence shown here is derived from an EMBL/GenBank/DDBJ whole genome shotgun (WGS) entry which is preliminary data.</text>
</comment>
<dbReference type="VEuPathDB" id="FungiDB:RhiirFUN_019374"/>
<evidence type="ECO:0000313" key="4">
    <source>
        <dbReference type="Proteomes" id="UP000232722"/>
    </source>
</evidence>
<protein>
    <submittedName>
        <fullName evidence="3">Uncharacterized protein</fullName>
    </submittedName>
</protein>
<reference evidence="3 4" key="2">
    <citation type="submission" date="2017-09" db="EMBL/GenBank/DDBJ databases">
        <title>Extensive intraspecific genome diversity in a model arbuscular mycorrhizal fungus.</title>
        <authorList>
            <person name="Chen E.C."/>
            <person name="Morin E."/>
            <person name="Beaudet D."/>
            <person name="Noel J."/>
            <person name="Ndikumana S."/>
            <person name="Charron P."/>
            <person name="St-Onge C."/>
            <person name="Giorgi J."/>
            <person name="Grigoriev I.V."/>
            <person name="Roux C."/>
            <person name="Martin F.M."/>
            <person name="Corradi N."/>
        </authorList>
    </citation>
    <scope>NUCLEOTIDE SEQUENCE [LARGE SCALE GENOMIC DNA]</scope>
    <source>
        <strain evidence="3 4">A5</strain>
    </source>
</reference>